<dbReference type="PANTHER" id="PTHR43352:SF1">
    <property type="entry name" value="ANTHRANILATE--COA LIGASE"/>
    <property type="match status" value="1"/>
</dbReference>
<protein>
    <recommendedName>
        <fullName evidence="2">AMP-binding enzyme C-terminal domain-containing protein</fullName>
    </recommendedName>
</protein>
<evidence type="ECO:0000256" key="1">
    <source>
        <dbReference type="ARBA" id="ARBA00022598"/>
    </source>
</evidence>
<evidence type="ECO:0000313" key="3">
    <source>
        <dbReference type="EMBL" id="GAA4838578.1"/>
    </source>
</evidence>
<dbReference type="InterPro" id="IPR045851">
    <property type="entry name" value="AMP-bd_C_sf"/>
</dbReference>
<dbReference type="PANTHER" id="PTHR43352">
    <property type="entry name" value="ACETYL-COA SYNTHETASE"/>
    <property type="match status" value="1"/>
</dbReference>
<dbReference type="Pfam" id="PF13193">
    <property type="entry name" value="AMP-binding_C"/>
    <property type="match status" value="1"/>
</dbReference>
<dbReference type="Gene3D" id="3.40.50.12780">
    <property type="entry name" value="N-terminal domain of ligase-like"/>
    <property type="match status" value="1"/>
</dbReference>
<dbReference type="SUPFAM" id="SSF56801">
    <property type="entry name" value="Acetyl-CoA synthetase-like"/>
    <property type="match status" value="1"/>
</dbReference>
<evidence type="ECO:0000313" key="4">
    <source>
        <dbReference type="Proteomes" id="UP001501752"/>
    </source>
</evidence>
<sequence>MTALFPDGTPPPGICDEEGFLTWSELHDCAELARAQIAALASEVVAVRVSSGRHLLVMLLAQRGLDKDLVVAGPVLDPGALRVTGAGHLLHLDRVGRPSAVVDLPTEGEQHRPPGSAAGIWVFSSGTSGHPVPTRHCWSGPGTAVSGRSWRRGEYWGIGYAPFTFAGVTATRQALDRADRIEYVDPADLLVGDHTCGGFDVVAATPSFWRIAAICARRDGRGVRRVNTVSTGGEPVDDLLLEAIATVIRPGRVKQIFGTTETGTVIEVDDGRPGLPAQLAGQRLPTGAAFDVRDGMLIVSKGPDAPFVHTGDRVRLEAGRVLVIGRAGALINVGGRKVDPVTVAGAVQRLPSVLAARAYAVRSPVLGHVVGVDVVVSGEQPADEVADQVREFSRRHLDPHERPQRVRVVESLAIERSGKLRTSE</sequence>
<keyword evidence="1" id="KW-0436">Ligase</keyword>
<gene>
    <name evidence="3" type="ORF">GCM10023235_12290</name>
</gene>
<reference evidence="4" key="1">
    <citation type="journal article" date="2019" name="Int. J. Syst. Evol. Microbiol.">
        <title>The Global Catalogue of Microorganisms (GCM) 10K type strain sequencing project: providing services to taxonomists for standard genome sequencing and annotation.</title>
        <authorList>
            <consortium name="The Broad Institute Genomics Platform"/>
            <consortium name="The Broad Institute Genome Sequencing Center for Infectious Disease"/>
            <person name="Wu L."/>
            <person name="Ma J."/>
        </authorList>
    </citation>
    <scope>NUCLEOTIDE SEQUENCE [LARGE SCALE GENOMIC DNA]</scope>
    <source>
        <strain evidence="4">JCM 13006</strain>
    </source>
</reference>
<dbReference type="InterPro" id="IPR042099">
    <property type="entry name" value="ANL_N_sf"/>
</dbReference>
<feature type="domain" description="AMP-binding enzyme C-terminal" evidence="2">
    <location>
        <begin position="346"/>
        <end position="419"/>
    </location>
</feature>
<keyword evidence="4" id="KW-1185">Reference proteome</keyword>
<organism evidence="3 4">
    <name type="scientific">Kitasatospora terrestris</name>
    <dbReference type="NCBI Taxonomy" id="258051"/>
    <lineage>
        <taxon>Bacteria</taxon>
        <taxon>Bacillati</taxon>
        <taxon>Actinomycetota</taxon>
        <taxon>Actinomycetes</taxon>
        <taxon>Kitasatosporales</taxon>
        <taxon>Streptomycetaceae</taxon>
        <taxon>Kitasatospora</taxon>
    </lineage>
</organism>
<evidence type="ECO:0000259" key="2">
    <source>
        <dbReference type="Pfam" id="PF13193"/>
    </source>
</evidence>
<name>A0ABP9DE23_9ACTN</name>
<comment type="caution">
    <text evidence="3">The sequence shown here is derived from an EMBL/GenBank/DDBJ whole genome shotgun (WGS) entry which is preliminary data.</text>
</comment>
<dbReference type="EMBL" id="BAABIS010000001">
    <property type="protein sequence ID" value="GAA4838578.1"/>
    <property type="molecule type" value="Genomic_DNA"/>
</dbReference>
<dbReference type="Gene3D" id="3.30.300.30">
    <property type="match status" value="1"/>
</dbReference>
<proteinExistence type="predicted"/>
<dbReference type="InterPro" id="IPR025110">
    <property type="entry name" value="AMP-bd_C"/>
</dbReference>
<accession>A0ABP9DE23</accession>
<dbReference type="RefSeq" id="WP_345695727.1">
    <property type="nucleotide sequence ID" value="NZ_BAABIS010000001.1"/>
</dbReference>
<dbReference type="Proteomes" id="UP001501752">
    <property type="component" value="Unassembled WGS sequence"/>
</dbReference>